<dbReference type="Proteomes" id="UP000223596">
    <property type="component" value="Unassembled WGS sequence"/>
</dbReference>
<protein>
    <submittedName>
        <fullName evidence="2">Methyltransferase family protein</fullName>
    </submittedName>
</protein>
<dbReference type="SUPFAM" id="SSF53335">
    <property type="entry name" value="S-adenosyl-L-methionine-dependent methyltransferases"/>
    <property type="match status" value="1"/>
</dbReference>
<dbReference type="Gene3D" id="3.40.50.150">
    <property type="entry name" value="Vaccinia Virus protein VP39"/>
    <property type="match status" value="1"/>
</dbReference>
<accession>A0AB36TJN5</accession>
<reference evidence="2 3" key="1">
    <citation type="submission" date="2017-09" db="EMBL/GenBank/DDBJ databases">
        <title>Evaluation of Pacific Biosciences Sequencing Technology to Finishing C. thermocellum Genome Sequences.</title>
        <authorList>
            <person name="Brown S."/>
        </authorList>
    </citation>
    <scope>NUCLEOTIDE SEQUENCE [LARGE SCALE GENOMIC DNA]</scope>
    <source>
        <strain evidence="2 3">AD2</strain>
    </source>
</reference>
<keyword evidence="2" id="KW-0808">Transferase</keyword>
<dbReference type="EMBL" id="PDBW01000001">
    <property type="protein sequence ID" value="PFH03983.1"/>
    <property type="molecule type" value="Genomic_DNA"/>
</dbReference>
<gene>
    <name evidence="2" type="ORF">M972_112802</name>
</gene>
<feature type="domain" description="Methyltransferase type 11" evidence="1">
    <location>
        <begin position="2"/>
        <end position="38"/>
    </location>
</feature>
<evidence type="ECO:0000259" key="1">
    <source>
        <dbReference type="Pfam" id="PF08241"/>
    </source>
</evidence>
<dbReference type="InterPro" id="IPR013216">
    <property type="entry name" value="Methyltransf_11"/>
</dbReference>
<evidence type="ECO:0000313" key="2">
    <source>
        <dbReference type="EMBL" id="PFH03983.1"/>
    </source>
</evidence>
<dbReference type="Pfam" id="PF08241">
    <property type="entry name" value="Methyltransf_11"/>
    <property type="match status" value="1"/>
</dbReference>
<name>A0AB36TJN5_ACETH</name>
<dbReference type="GO" id="GO:0008757">
    <property type="term" value="F:S-adenosylmethionine-dependent methyltransferase activity"/>
    <property type="evidence" value="ECO:0007669"/>
    <property type="project" value="InterPro"/>
</dbReference>
<dbReference type="InterPro" id="IPR029063">
    <property type="entry name" value="SAM-dependent_MTases_sf"/>
</dbReference>
<organism evidence="2 3">
    <name type="scientific">Acetivibrio thermocellus AD2</name>
    <dbReference type="NCBI Taxonomy" id="1138384"/>
    <lineage>
        <taxon>Bacteria</taxon>
        <taxon>Bacillati</taxon>
        <taxon>Bacillota</taxon>
        <taxon>Clostridia</taxon>
        <taxon>Eubacteriales</taxon>
        <taxon>Oscillospiraceae</taxon>
        <taxon>Acetivibrio</taxon>
    </lineage>
</organism>
<proteinExistence type="predicted"/>
<comment type="caution">
    <text evidence="2">The sequence shown here is derived from an EMBL/GenBank/DDBJ whole genome shotgun (WGS) entry which is preliminary data.</text>
</comment>
<evidence type="ECO:0000313" key="3">
    <source>
        <dbReference type="Proteomes" id="UP000223596"/>
    </source>
</evidence>
<keyword evidence="2" id="KW-0489">Methyltransferase</keyword>
<sequence length="78" mass="9187">MENNYFDIVYHPISLCFVPDIEKVYSEVYRVLKNNGIYSVSYCNPSTYPLWFEGEKNGWHGIGYRIAELYILGEIKIN</sequence>
<dbReference type="GO" id="GO:0032259">
    <property type="term" value="P:methylation"/>
    <property type="evidence" value="ECO:0007669"/>
    <property type="project" value="UniProtKB-KW"/>
</dbReference>
<dbReference type="AlphaFoldDB" id="A0AB36TJN5"/>